<dbReference type="EMBL" id="JBHUIO010000005">
    <property type="protein sequence ID" value="MFD2170225.1"/>
    <property type="molecule type" value="Genomic_DNA"/>
</dbReference>
<gene>
    <name evidence="3" type="ORF">ACFSOY_09465</name>
</gene>
<accession>A0ABW4ZYG0</accession>
<feature type="chain" id="PRO_5045497903" evidence="2">
    <location>
        <begin position="26"/>
        <end position="219"/>
    </location>
</feature>
<evidence type="ECO:0000256" key="1">
    <source>
        <dbReference type="SAM" id="MobiDB-lite"/>
    </source>
</evidence>
<organism evidence="3 4">
    <name type="scientific">Tumebacillus lipolyticus</name>
    <dbReference type="NCBI Taxonomy" id="1280370"/>
    <lineage>
        <taxon>Bacteria</taxon>
        <taxon>Bacillati</taxon>
        <taxon>Bacillota</taxon>
        <taxon>Bacilli</taxon>
        <taxon>Bacillales</taxon>
        <taxon>Alicyclobacillaceae</taxon>
        <taxon>Tumebacillus</taxon>
    </lineage>
</organism>
<evidence type="ECO:0000313" key="3">
    <source>
        <dbReference type="EMBL" id="MFD2170225.1"/>
    </source>
</evidence>
<feature type="region of interest" description="Disordered" evidence="1">
    <location>
        <begin position="56"/>
        <end position="83"/>
    </location>
</feature>
<dbReference type="RefSeq" id="WP_386045980.1">
    <property type="nucleotide sequence ID" value="NZ_JBHUIO010000005.1"/>
</dbReference>
<feature type="compositionally biased region" description="Basic and acidic residues" evidence="1">
    <location>
        <begin position="56"/>
        <end position="73"/>
    </location>
</feature>
<keyword evidence="2" id="KW-0732">Signal</keyword>
<sequence>MQMQRKWIIGLTAALIAVTIPGCSANNDLAQNQQRYGTNTLQIGPKSAKQEMPRFDNKNIDVDGDGDKEHLSGRNDVSNPSVDLRSFTYPGSTDMSQGIYPTSTADRIQDLASSVDGVANSRAIVVGRTVVLGMNLERTVRPAQKADLVDTVRQRILVQAPVFERVHITTDRALTRRVQRIADELRAGHSLSMYNEEFMDLAKQIPPVGPSTMPAIPRR</sequence>
<evidence type="ECO:0000313" key="4">
    <source>
        <dbReference type="Proteomes" id="UP001597343"/>
    </source>
</evidence>
<dbReference type="Proteomes" id="UP001597343">
    <property type="component" value="Unassembled WGS sequence"/>
</dbReference>
<dbReference type="Pfam" id="PF09580">
    <property type="entry name" value="Spore_YhcN_YlaJ"/>
    <property type="match status" value="1"/>
</dbReference>
<name>A0ABW4ZYG0_9BACL</name>
<dbReference type="InterPro" id="IPR019076">
    <property type="entry name" value="Spore_lipoprot_YhcN/YlaJ-like"/>
</dbReference>
<reference evidence="4" key="1">
    <citation type="journal article" date="2019" name="Int. J. Syst. Evol. Microbiol.">
        <title>The Global Catalogue of Microorganisms (GCM) 10K type strain sequencing project: providing services to taxonomists for standard genome sequencing and annotation.</title>
        <authorList>
            <consortium name="The Broad Institute Genomics Platform"/>
            <consortium name="The Broad Institute Genome Sequencing Center for Infectious Disease"/>
            <person name="Wu L."/>
            <person name="Ma J."/>
        </authorList>
    </citation>
    <scope>NUCLEOTIDE SEQUENCE [LARGE SCALE GENOMIC DNA]</scope>
    <source>
        <strain evidence="4">CGMCC 1.13574</strain>
    </source>
</reference>
<keyword evidence="3" id="KW-0449">Lipoprotein</keyword>
<proteinExistence type="predicted"/>
<keyword evidence="4" id="KW-1185">Reference proteome</keyword>
<feature type="signal peptide" evidence="2">
    <location>
        <begin position="1"/>
        <end position="25"/>
    </location>
</feature>
<protein>
    <submittedName>
        <fullName evidence="3">YhcN/YlaJ family sporulation lipoprotein</fullName>
    </submittedName>
</protein>
<comment type="caution">
    <text evidence="3">The sequence shown here is derived from an EMBL/GenBank/DDBJ whole genome shotgun (WGS) entry which is preliminary data.</text>
</comment>
<evidence type="ECO:0000256" key="2">
    <source>
        <dbReference type="SAM" id="SignalP"/>
    </source>
</evidence>